<evidence type="ECO:0000313" key="2">
    <source>
        <dbReference type="EMBL" id="KHG08085.1"/>
    </source>
</evidence>
<dbReference type="EMBL" id="JRRC01100118">
    <property type="protein sequence ID" value="KHF99884.1"/>
    <property type="molecule type" value="Genomic_DNA"/>
</dbReference>
<reference evidence="1" key="1">
    <citation type="submission" date="2014-09" db="EMBL/GenBank/DDBJ databases">
        <title>G. arboreum L. cv. AKA8401 A2 genome assembly version 1.0.</title>
        <authorList>
            <person name="Mudge J."/>
            <person name="Ramaraj T."/>
            <person name="Lindquist I.E."/>
            <person name="Bharti A.K."/>
            <person name="Sundararajan A."/>
            <person name="Cameron C.T."/>
            <person name="Woodward J.E."/>
            <person name="May G.D."/>
            <person name="Brubaker C."/>
            <person name="Broadhvest J."/>
            <person name="Wilkins T.A."/>
        </authorList>
    </citation>
    <scope>NUCLEOTIDE SEQUENCE</scope>
</reference>
<sequence length="71" mass="8391">MIINQFIHVTHGKIYSHIRMSHIAHITYVHKCTYIFLPFSNMIYNSNVPELITHSHSHSFLRIPVELYGIK</sequence>
<protein>
    <submittedName>
        <fullName evidence="1">Pol polyprotein</fullName>
    </submittedName>
</protein>
<dbReference type="EMBL" id="JRRC01488650">
    <property type="protein sequence ID" value="KHG08085.1"/>
    <property type="molecule type" value="Genomic_DNA"/>
</dbReference>
<name>A0A0B0MGJ6_GOSAR</name>
<gene>
    <name evidence="1" type="ORF">F383_16658</name>
    <name evidence="2" type="ORF">F383_34937</name>
</gene>
<dbReference type="AlphaFoldDB" id="A0A0B0MGJ6"/>
<organism evidence="1 3">
    <name type="scientific">Gossypium arboreum</name>
    <name type="common">Tree cotton</name>
    <name type="synonym">Gossypium nanking</name>
    <dbReference type="NCBI Taxonomy" id="29729"/>
    <lineage>
        <taxon>Eukaryota</taxon>
        <taxon>Viridiplantae</taxon>
        <taxon>Streptophyta</taxon>
        <taxon>Embryophyta</taxon>
        <taxon>Tracheophyta</taxon>
        <taxon>Spermatophyta</taxon>
        <taxon>Magnoliopsida</taxon>
        <taxon>eudicotyledons</taxon>
        <taxon>Gunneridae</taxon>
        <taxon>Pentapetalae</taxon>
        <taxon>rosids</taxon>
        <taxon>malvids</taxon>
        <taxon>Malvales</taxon>
        <taxon>Malvaceae</taxon>
        <taxon>Malvoideae</taxon>
        <taxon>Gossypium</taxon>
    </lineage>
</organism>
<evidence type="ECO:0000313" key="1">
    <source>
        <dbReference type="EMBL" id="KHF99884.1"/>
    </source>
</evidence>
<keyword evidence="3" id="KW-1185">Reference proteome</keyword>
<comment type="caution">
    <text evidence="1">The sequence shown here is derived from an EMBL/GenBank/DDBJ whole genome shotgun (WGS) entry which is preliminary data.</text>
</comment>
<accession>A0A0B0MGJ6</accession>
<reference evidence="3" key="2">
    <citation type="submission" date="2014-09" db="EMBL/GenBank/DDBJ databases">
        <authorList>
            <person name="Mudge J."/>
            <person name="Ramaraj T."/>
            <person name="Lindquist I.E."/>
            <person name="Bharti A.K."/>
            <person name="Sundararajan A."/>
            <person name="Cameron C.T."/>
            <person name="Woodward J.E."/>
            <person name="May G.D."/>
            <person name="Brubaker C."/>
            <person name="Broadhvest J."/>
            <person name="Wilkins T.A."/>
        </authorList>
    </citation>
    <scope>NUCLEOTIDE SEQUENCE</scope>
    <source>
        <strain evidence="3">cv. AKA8401</strain>
    </source>
</reference>
<evidence type="ECO:0000313" key="3">
    <source>
        <dbReference type="Proteomes" id="UP000032142"/>
    </source>
</evidence>
<proteinExistence type="predicted"/>
<dbReference type="Proteomes" id="UP000032142">
    <property type="component" value="Unassembled WGS sequence"/>
</dbReference>